<keyword evidence="2" id="KW-1185">Reference proteome</keyword>
<comment type="caution">
    <text evidence="1">The sequence shown here is derived from an EMBL/GenBank/DDBJ whole genome shotgun (WGS) entry which is preliminary data.</text>
</comment>
<evidence type="ECO:0000313" key="2">
    <source>
        <dbReference type="Proteomes" id="UP000310353"/>
    </source>
</evidence>
<protein>
    <submittedName>
        <fullName evidence="1">Uncharacterized protein</fullName>
    </submittedName>
</protein>
<name>A0A4U7BW10_9BACT</name>
<reference evidence="1 2" key="1">
    <citation type="submission" date="2018-05" db="EMBL/GenBank/DDBJ databases">
        <title>Novel Campyloabacter and Helicobacter Species and Strains.</title>
        <authorList>
            <person name="Mannion A.J."/>
            <person name="Shen Z."/>
            <person name="Fox J.G."/>
        </authorList>
    </citation>
    <scope>NUCLEOTIDE SEQUENCE [LARGE SCALE GENOMIC DNA]</scope>
    <source>
        <strain evidence="2">MIT17-670</strain>
    </source>
</reference>
<accession>A0A4U7BW10</accession>
<dbReference type="EMBL" id="NXMA01000003">
    <property type="protein sequence ID" value="TKX32707.1"/>
    <property type="molecule type" value="Genomic_DNA"/>
</dbReference>
<dbReference type="AlphaFoldDB" id="A0A4U7BW10"/>
<organism evidence="1 2">
    <name type="scientific">Campylobacter aviculae</name>
    <dbReference type="NCBI Taxonomy" id="2510190"/>
    <lineage>
        <taxon>Bacteria</taxon>
        <taxon>Pseudomonadati</taxon>
        <taxon>Campylobacterota</taxon>
        <taxon>Epsilonproteobacteria</taxon>
        <taxon>Campylobacterales</taxon>
        <taxon>Campylobacteraceae</taxon>
        <taxon>Campylobacter</taxon>
    </lineage>
</organism>
<gene>
    <name evidence="1" type="ORF">CQA76_01765</name>
</gene>
<dbReference type="Proteomes" id="UP000310353">
    <property type="component" value="Unassembled WGS sequence"/>
</dbReference>
<sequence>MLILTASIKRLLCYFKDRKPFILIQTLGFEKYKYDDNWLTIYANENPSIKCIITTTDGIYYHFFTDFKEEGLGRICVTLSLNTREKPFDFSKTEEAEKAILIKEILDLKILQE</sequence>
<evidence type="ECO:0000313" key="1">
    <source>
        <dbReference type="EMBL" id="TKX32707.1"/>
    </source>
</evidence>
<proteinExistence type="predicted"/>